<keyword evidence="5" id="KW-0694">RNA-binding</keyword>
<dbReference type="PANTHER" id="PTHR17453:SF0">
    <property type="entry name" value="SIGNAL RECOGNITION PARTICLE 19 KDA PROTEIN"/>
    <property type="match status" value="1"/>
</dbReference>
<dbReference type="AlphaFoldDB" id="A0A6S7G7A1"/>
<comment type="subcellular location">
    <subcellularLocation>
        <location evidence="1">Cytoplasm</location>
    </subcellularLocation>
    <subcellularLocation>
        <location evidence="2">Nucleus</location>
        <location evidence="2">Nucleolus</location>
    </subcellularLocation>
</comment>
<dbReference type="Gene3D" id="3.30.56.30">
    <property type="entry name" value="Signal recognition particle, SRP19-like subunit"/>
    <property type="match status" value="1"/>
</dbReference>
<dbReference type="InterPro" id="IPR036521">
    <property type="entry name" value="SRP19-like_sf"/>
</dbReference>
<evidence type="ECO:0000256" key="9">
    <source>
        <dbReference type="ARBA" id="ARBA00045518"/>
    </source>
</evidence>
<evidence type="ECO:0000256" key="8">
    <source>
        <dbReference type="ARBA" id="ARBA00023274"/>
    </source>
</evidence>
<comment type="caution">
    <text evidence="11">The sequence shown here is derived from an EMBL/GenBank/DDBJ whole genome shotgun (WGS) entry which is preliminary data.</text>
</comment>
<keyword evidence="7" id="KW-0539">Nucleus</keyword>
<evidence type="ECO:0000256" key="3">
    <source>
        <dbReference type="ARBA" id="ARBA00008910"/>
    </source>
</evidence>
<dbReference type="SUPFAM" id="SSF69695">
    <property type="entry name" value="SRP19"/>
    <property type="match status" value="1"/>
</dbReference>
<dbReference type="Proteomes" id="UP001152795">
    <property type="component" value="Unassembled WGS sequence"/>
</dbReference>
<keyword evidence="12" id="KW-1185">Reference proteome</keyword>
<dbReference type="GO" id="GO:0006617">
    <property type="term" value="P:SRP-dependent cotranslational protein targeting to membrane, signal sequence recognition"/>
    <property type="evidence" value="ECO:0007669"/>
    <property type="project" value="TreeGrafter"/>
</dbReference>
<gene>
    <name evidence="11" type="ORF">PACLA_8A072370</name>
</gene>
<evidence type="ECO:0000313" key="12">
    <source>
        <dbReference type="Proteomes" id="UP001152795"/>
    </source>
</evidence>
<name>A0A6S7G7A1_PARCT</name>
<evidence type="ECO:0000256" key="2">
    <source>
        <dbReference type="ARBA" id="ARBA00004604"/>
    </source>
</evidence>
<evidence type="ECO:0000256" key="4">
    <source>
        <dbReference type="ARBA" id="ARBA00022490"/>
    </source>
</evidence>
<protein>
    <submittedName>
        <fullName evidence="11">Signal recognition particle 19 kDa</fullName>
    </submittedName>
</protein>
<feature type="compositionally biased region" description="Basic residues" evidence="10">
    <location>
        <begin position="136"/>
        <end position="147"/>
    </location>
</feature>
<dbReference type="GO" id="GO:0005786">
    <property type="term" value="C:signal recognition particle, endoplasmic reticulum targeting"/>
    <property type="evidence" value="ECO:0007669"/>
    <property type="project" value="UniProtKB-KW"/>
</dbReference>
<feature type="compositionally biased region" description="Low complexity" evidence="10">
    <location>
        <begin position="118"/>
        <end position="135"/>
    </location>
</feature>
<feature type="region of interest" description="Disordered" evidence="10">
    <location>
        <begin position="114"/>
        <end position="147"/>
    </location>
</feature>
<reference evidence="11" key="1">
    <citation type="submission" date="2020-04" db="EMBL/GenBank/DDBJ databases">
        <authorList>
            <person name="Alioto T."/>
            <person name="Alioto T."/>
            <person name="Gomez Garrido J."/>
        </authorList>
    </citation>
    <scope>NUCLEOTIDE SEQUENCE</scope>
    <source>
        <strain evidence="11">A484AB</strain>
    </source>
</reference>
<accession>A0A6S7G7A1</accession>
<proteinExistence type="inferred from homology"/>
<dbReference type="PANTHER" id="PTHR17453">
    <property type="entry name" value="SIGNAL RECOGNITION PARTICLE 19 KD PROTEIN"/>
    <property type="match status" value="1"/>
</dbReference>
<dbReference type="Pfam" id="PF01922">
    <property type="entry name" value="SRP19"/>
    <property type="match status" value="1"/>
</dbReference>
<evidence type="ECO:0000313" key="11">
    <source>
        <dbReference type="EMBL" id="CAB3984607.1"/>
    </source>
</evidence>
<evidence type="ECO:0000256" key="5">
    <source>
        <dbReference type="ARBA" id="ARBA00022884"/>
    </source>
</evidence>
<keyword evidence="8" id="KW-0687">Ribonucleoprotein</keyword>
<evidence type="ECO:0000256" key="10">
    <source>
        <dbReference type="SAM" id="MobiDB-lite"/>
    </source>
</evidence>
<dbReference type="GO" id="GO:0005730">
    <property type="term" value="C:nucleolus"/>
    <property type="evidence" value="ECO:0007669"/>
    <property type="project" value="UniProtKB-SubCell"/>
</dbReference>
<sequence>MSHLPSDPSKIERWSIVYPSYINSKKTAAEGRRVPKDKACENPTVNEIKDVCQSQGLNCSVENKQYPRDSAKDALCKGRVRVQLKDSSGKPVNPTLLSKKQLFIFLGEMIPKLKSRQNKSQQGDSSSSQSSSSNTNKKKKGKKGKSK</sequence>
<comment type="similarity">
    <text evidence="3">Belongs to the SRP19 family.</text>
</comment>
<keyword evidence="6" id="KW-0733">Signal recognition particle</keyword>
<organism evidence="11 12">
    <name type="scientific">Paramuricea clavata</name>
    <name type="common">Red gorgonian</name>
    <name type="synonym">Violescent sea-whip</name>
    <dbReference type="NCBI Taxonomy" id="317549"/>
    <lineage>
        <taxon>Eukaryota</taxon>
        <taxon>Metazoa</taxon>
        <taxon>Cnidaria</taxon>
        <taxon>Anthozoa</taxon>
        <taxon>Octocorallia</taxon>
        <taxon>Malacalcyonacea</taxon>
        <taxon>Plexauridae</taxon>
        <taxon>Paramuricea</taxon>
    </lineage>
</organism>
<dbReference type="OrthoDB" id="2190947at2759"/>
<dbReference type="EMBL" id="CACRXK020000761">
    <property type="protein sequence ID" value="CAB3984607.1"/>
    <property type="molecule type" value="Genomic_DNA"/>
</dbReference>
<evidence type="ECO:0000256" key="7">
    <source>
        <dbReference type="ARBA" id="ARBA00023242"/>
    </source>
</evidence>
<keyword evidence="4" id="KW-0963">Cytoplasm</keyword>
<dbReference type="GO" id="GO:0008312">
    <property type="term" value="F:7S RNA binding"/>
    <property type="evidence" value="ECO:0007669"/>
    <property type="project" value="InterPro"/>
</dbReference>
<comment type="function">
    <text evidence="9">Component of the signal recognition particle (SRP) complex, a ribonucleoprotein complex that mediates the cotranslational targeting of secretory and membrane proteins to the endoplasmic reticulum (ER). Binds directly to 7SL RNA. Mediates binding of SRP54 to the SRP complex.</text>
</comment>
<evidence type="ECO:0000256" key="1">
    <source>
        <dbReference type="ARBA" id="ARBA00004496"/>
    </source>
</evidence>
<dbReference type="FunFam" id="3.30.56.30:FF:000002">
    <property type="entry name" value="Signal recognition particle 19kDa"/>
    <property type="match status" value="1"/>
</dbReference>
<evidence type="ECO:0000256" key="6">
    <source>
        <dbReference type="ARBA" id="ARBA00023135"/>
    </source>
</evidence>
<dbReference type="InterPro" id="IPR002778">
    <property type="entry name" value="Signal_recog_particle_SRP19"/>
</dbReference>